<dbReference type="PROSITE" id="PS00719">
    <property type="entry name" value="GLYCOSYL_HYDROL_F2_1"/>
    <property type="match status" value="1"/>
</dbReference>
<dbReference type="Pfam" id="PF00703">
    <property type="entry name" value="Glyco_hydro_2"/>
    <property type="match status" value="1"/>
</dbReference>
<name>A0A2V3PQR0_9BACT</name>
<dbReference type="InterPro" id="IPR013783">
    <property type="entry name" value="Ig-like_fold"/>
</dbReference>
<evidence type="ECO:0000256" key="8">
    <source>
        <dbReference type="ARBA" id="ARBA00023295"/>
    </source>
</evidence>
<gene>
    <name evidence="13" type="ORF">CLV62_10535</name>
</gene>
<evidence type="ECO:0000256" key="6">
    <source>
        <dbReference type="ARBA" id="ARBA00022801"/>
    </source>
</evidence>
<dbReference type="SUPFAM" id="SSF51445">
    <property type="entry name" value="(Trans)glycosidases"/>
    <property type="match status" value="1"/>
</dbReference>
<reference evidence="13 14" key="1">
    <citation type="submission" date="2018-03" db="EMBL/GenBank/DDBJ databases">
        <title>Genomic Encyclopedia of Archaeal and Bacterial Type Strains, Phase II (KMG-II): from individual species to whole genera.</title>
        <authorList>
            <person name="Goeker M."/>
        </authorList>
    </citation>
    <scope>NUCLEOTIDE SEQUENCE [LARGE SCALE GENOMIC DNA]</scope>
    <source>
        <strain evidence="13 14">DSM 100214</strain>
    </source>
</reference>
<keyword evidence="8 10" id="KW-0326">Glycosidase</keyword>
<dbReference type="OrthoDB" id="9801077at2"/>
<evidence type="ECO:0000256" key="11">
    <source>
        <dbReference type="SAM" id="SignalP"/>
    </source>
</evidence>
<dbReference type="Gene3D" id="2.60.120.260">
    <property type="entry name" value="Galactose-binding domain-like"/>
    <property type="match status" value="1"/>
</dbReference>
<dbReference type="GO" id="GO:0009341">
    <property type="term" value="C:beta-galactosidase complex"/>
    <property type="evidence" value="ECO:0007669"/>
    <property type="project" value="InterPro"/>
</dbReference>
<dbReference type="SUPFAM" id="SSF49785">
    <property type="entry name" value="Galactose-binding domain-like"/>
    <property type="match status" value="1"/>
</dbReference>
<dbReference type="SUPFAM" id="SSF74650">
    <property type="entry name" value="Galactose mutarotase-like"/>
    <property type="match status" value="1"/>
</dbReference>
<dbReference type="InterPro" id="IPR014718">
    <property type="entry name" value="GH-type_carb-bd"/>
</dbReference>
<feature type="domain" description="Beta galactosidase small chain/" evidence="12">
    <location>
        <begin position="921"/>
        <end position="1193"/>
    </location>
</feature>
<dbReference type="InterPro" id="IPR006101">
    <property type="entry name" value="Glyco_hydro_2"/>
</dbReference>
<dbReference type="Pfam" id="PF14200">
    <property type="entry name" value="RicinB_lectin_2"/>
    <property type="match status" value="2"/>
</dbReference>
<comment type="subunit">
    <text evidence="4">Monomer.</text>
</comment>
<dbReference type="SMART" id="SM01038">
    <property type="entry name" value="Bgal_small_N"/>
    <property type="match status" value="1"/>
</dbReference>
<dbReference type="FunFam" id="2.60.40.10:FF:000680">
    <property type="entry name" value="Beta-galactosidase"/>
    <property type="match status" value="1"/>
</dbReference>
<evidence type="ECO:0000256" key="5">
    <source>
        <dbReference type="ARBA" id="ARBA00012756"/>
    </source>
</evidence>
<dbReference type="InterPro" id="IPR011013">
    <property type="entry name" value="Gal_mutarotase_sf_dom"/>
</dbReference>
<dbReference type="PROSITE" id="PS00608">
    <property type="entry name" value="GLYCOSYL_HYDROL_F2_2"/>
    <property type="match status" value="1"/>
</dbReference>
<comment type="catalytic activity">
    <reaction evidence="1 10">
        <text>Hydrolysis of terminal non-reducing beta-D-galactose residues in beta-D-galactosides.</text>
        <dbReference type="EC" id="3.2.1.23"/>
    </reaction>
</comment>
<dbReference type="InterPro" id="IPR035992">
    <property type="entry name" value="Ricin_B-like_lectins"/>
</dbReference>
<comment type="similarity">
    <text evidence="3 10">Belongs to the glycosyl hydrolase 2 family.</text>
</comment>
<comment type="cofactor">
    <cofactor evidence="2">
        <name>Ca(2+)</name>
        <dbReference type="ChEBI" id="CHEBI:29108"/>
    </cofactor>
</comment>
<feature type="signal peptide" evidence="11">
    <location>
        <begin position="1"/>
        <end position="24"/>
    </location>
</feature>
<dbReference type="PANTHER" id="PTHR46323:SF2">
    <property type="entry name" value="BETA-GALACTOSIDASE"/>
    <property type="match status" value="1"/>
</dbReference>
<keyword evidence="6 10" id="KW-0378">Hydrolase</keyword>
<dbReference type="InterPro" id="IPR008979">
    <property type="entry name" value="Galactose-bd-like_sf"/>
</dbReference>
<dbReference type="InterPro" id="IPR032312">
    <property type="entry name" value="LacZ_4"/>
</dbReference>
<organism evidence="13 14">
    <name type="scientific">Dysgonomonas alginatilytica</name>
    <dbReference type="NCBI Taxonomy" id="1605892"/>
    <lineage>
        <taxon>Bacteria</taxon>
        <taxon>Pseudomonadati</taxon>
        <taxon>Bacteroidota</taxon>
        <taxon>Bacteroidia</taxon>
        <taxon>Bacteroidales</taxon>
        <taxon>Dysgonomonadaceae</taxon>
        <taxon>Dysgonomonas</taxon>
    </lineage>
</organism>
<keyword evidence="14" id="KW-1185">Reference proteome</keyword>
<dbReference type="GO" id="GO:0005990">
    <property type="term" value="P:lactose catabolic process"/>
    <property type="evidence" value="ECO:0007669"/>
    <property type="project" value="TreeGrafter"/>
</dbReference>
<dbReference type="InterPro" id="IPR023232">
    <property type="entry name" value="Glyco_hydro_2_AS"/>
</dbReference>
<dbReference type="PANTHER" id="PTHR46323">
    <property type="entry name" value="BETA-GALACTOSIDASE"/>
    <property type="match status" value="1"/>
</dbReference>
<dbReference type="EC" id="3.2.1.23" evidence="5 10"/>
<dbReference type="InterPro" id="IPR036156">
    <property type="entry name" value="Beta-gal/glucu_dom_sf"/>
</dbReference>
<accession>A0A2V3PQR0</accession>
<dbReference type="Pfam" id="PF02837">
    <property type="entry name" value="Glyco_hydro_2_N"/>
    <property type="match status" value="1"/>
</dbReference>
<dbReference type="CDD" id="cd00161">
    <property type="entry name" value="beta-trefoil_Ricin-like"/>
    <property type="match status" value="1"/>
</dbReference>
<evidence type="ECO:0000256" key="3">
    <source>
        <dbReference type="ARBA" id="ARBA00007401"/>
    </source>
</evidence>
<protein>
    <recommendedName>
        <fullName evidence="5 10">Beta-galactosidase</fullName>
        <ecNumber evidence="5 10">3.2.1.23</ecNumber>
    </recommendedName>
    <alternativeName>
        <fullName evidence="9 10">Lactase</fullName>
    </alternativeName>
</protein>
<evidence type="ECO:0000256" key="2">
    <source>
        <dbReference type="ARBA" id="ARBA00001913"/>
    </source>
</evidence>
<evidence type="ECO:0000259" key="12">
    <source>
        <dbReference type="SMART" id="SM01038"/>
    </source>
</evidence>
<feature type="chain" id="PRO_5016068871" description="Beta-galactosidase" evidence="11">
    <location>
        <begin position="25"/>
        <end position="1196"/>
    </location>
</feature>
<dbReference type="InterPro" id="IPR006103">
    <property type="entry name" value="Glyco_hydro_2_cat"/>
</dbReference>
<comment type="caution">
    <text evidence="13">The sequence shown here is derived from an EMBL/GenBank/DDBJ whole genome shotgun (WGS) entry which is preliminary data.</text>
</comment>
<evidence type="ECO:0000256" key="9">
    <source>
        <dbReference type="ARBA" id="ARBA00032230"/>
    </source>
</evidence>
<evidence type="ECO:0000256" key="10">
    <source>
        <dbReference type="RuleBase" id="RU361154"/>
    </source>
</evidence>
<evidence type="ECO:0000256" key="4">
    <source>
        <dbReference type="ARBA" id="ARBA00011245"/>
    </source>
</evidence>
<dbReference type="InterPro" id="IPR050347">
    <property type="entry name" value="Bact_Beta-galactosidase"/>
</dbReference>
<dbReference type="Gene3D" id="2.70.98.10">
    <property type="match status" value="1"/>
</dbReference>
<dbReference type="Pfam" id="PF16353">
    <property type="entry name" value="LacZ_4"/>
    <property type="match status" value="1"/>
</dbReference>
<dbReference type="GO" id="GO:0004565">
    <property type="term" value="F:beta-galactosidase activity"/>
    <property type="evidence" value="ECO:0007669"/>
    <property type="project" value="UniProtKB-EC"/>
</dbReference>
<dbReference type="Gene3D" id="2.80.10.50">
    <property type="match status" value="1"/>
</dbReference>
<dbReference type="AlphaFoldDB" id="A0A2V3PQR0"/>
<dbReference type="InterPro" id="IPR023230">
    <property type="entry name" value="Glyco_hydro_2_CS"/>
</dbReference>
<dbReference type="Gene3D" id="3.20.20.80">
    <property type="entry name" value="Glycosidases"/>
    <property type="match status" value="1"/>
</dbReference>
<dbReference type="Pfam" id="PF02929">
    <property type="entry name" value="Bgal_small_N"/>
    <property type="match status" value="1"/>
</dbReference>
<keyword evidence="11" id="KW-0732">Signal</keyword>
<dbReference type="InterPro" id="IPR017853">
    <property type="entry name" value="GH"/>
</dbReference>
<dbReference type="InterPro" id="IPR006104">
    <property type="entry name" value="Glyco_hydro_2_N"/>
</dbReference>
<dbReference type="Pfam" id="PF02836">
    <property type="entry name" value="Glyco_hydro_2_C"/>
    <property type="match status" value="1"/>
</dbReference>
<dbReference type="PRINTS" id="PR00132">
    <property type="entry name" value="GLHYDRLASE2"/>
</dbReference>
<evidence type="ECO:0000313" key="13">
    <source>
        <dbReference type="EMBL" id="PXV66284.1"/>
    </source>
</evidence>
<dbReference type="RefSeq" id="WP_110309945.1">
    <property type="nucleotide sequence ID" value="NZ_QICL01000005.1"/>
</dbReference>
<dbReference type="InterPro" id="IPR004199">
    <property type="entry name" value="B-gal_small/dom_5"/>
</dbReference>
<dbReference type="GO" id="GO:0030246">
    <property type="term" value="F:carbohydrate binding"/>
    <property type="evidence" value="ECO:0007669"/>
    <property type="project" value="InterPro"/>
</dbReference>
<dbReference type="InterPro" id="IPR000772">
    <property type="entry name" value="Ricin_B_lectin"/>
</dbReference>
<dbReference type="InterPro" id="IPR006102">
    <property type="entry name" value="Ig-like_GH2"/>
</dbReference>
<dbReference type="SUPFAM" id="SSF49303">
    <property type="entry name" value="beta-Galactosidase/glucuronidase domain"/>
    <property type="match status" value="2"/>
</dbReference>
<evidence type="ECO:0000256" key="1">
    <source>
        <dbReference type="ARBA" id="ARBA00001412"/>
    </source>
</evidence>
<sequence>MQRQSFKCILFFLSLLFLSSNLSSQQINPNVLYKIVSPSGLVLDNVDTPSNSAKLFLSKDKKGNEGQVWKITKLDNGYYTITNTFINKSLDNDNMSSGNGNAIVQWDAGSSNENQQWKFAVTGTGAYIITHKNSGMSLAFTGEEAEGATIYQLPNTSQLWRLVPTNLKVPKEPKVKRSKNDWENETIFAINKEPGHVTYIPFPSIESLKSDKSFDQPWLEPSSSLYQSLNGNWKFHWVKQPSERPQDFYKMNYDVSSWKEIPVPSNWEMHGYGTPIYTNITYPHKNNPPFIQPQRGYTNETEVNPVGSYRRDFSIPADWDGKEIILHFDGVYSGLYVWINGKKVGYSQGASNVAEFNITDYVKIGDNTIAAEVYRWTDGSYIEDQDMFRLSGIHRSVFLYATPKVHVRDYFLLSEFKGDDYSSANFKVKASVRNYDKKAAQPATVSISLLDISGKEVANLTQEVEILKGQEEQVYELQTRVEKPLLWSAENPNLYTAVVTLKDNTGKVVEAMSSKFGFRKIEIKNKRVYVNNEQVFFKGVNRHDIHPQYGKAVPVESMMQDVLLMKQHNLNTIRTSHYPNDPRLYAMFDYYGLYVIDEADLENHGNHSISDMLSWLPAFKDRVDRMIQRDKNHPSIIFWSMGNEGGNGKNFDEVCKLARILDPSRIVHYEGRNESADIDSQMYPSLQGMATFDQQTSDKPYFLCEYAHAMGNAVGNLAEYWDYIENKSQRMIGGCIWDWVDQGINMPGKPKDQYYLGGDFGDKPNDFDFVCNGLTTPDRRVTAKLLEVKKIYQYIKFKPLALVSGKIEIENRYDFTNLSDFDITWEIIKDGVKAESGTLESLNLAPNQKTVVTVPYNKNLEAGSEYFLNIYFSLKNATNWGESGHVVAKEQFALNNRQPLSNVDVSSMATIQATEQDNNLTVSGTGFKTVFDNTTGIMASLQYNGQEMIFNGKGFDLNWYRSVNNDKYTDQNYYPTTNDKPIFTYRIADDQKSVTVISSTTATIASDKAVKIPYLVKYTIYSDGTIDIDAGFASPSAGSIVRRLGLQIVLPAGMENIRYYGHGPHENYSDRKHSAFMGAYATTAKGMEAEHYVRSQSMGNRENVRWIAITNQNNQGLKISSKDNLNFSALHFTDQALWDAVHDFKLDGIRKPEVYLSLDCVQQGLGNASCGPLPLPEYMISANSLQGYSFRIQPLK</sequence>
<dbReference type="Gene3D" id="2.60.40.10">
    <property type="entry name" value="Immunoglobulins"/>
    <property type="match status" value="2"/>
</dbReference>
<dbReference type="SUPFAM" id="SSF50370">
    <property type="entry name" value="Ricin B-like lectins"/>
    <property type="match status" value="1"/>
</dbReference>
<evidence type="ECO:0000256" key="7">
    <source>
        <dbReference type="ARBA" id="ARBA00022837"/>
    </source>
</evidence>
<dbReference type="EMBL" id="QICL01000005">
    <property type="protein sequence ID" value="PXV66284.1"/>
    <property type="molecule type" value="Genomic_DNA"/>
</dbReference>
<proteinExistence type="inferred from homology"/>
<evidence type="ECO:0000313" key="14">
    <source>
        <dbReference type="Proteomes" id="UP000247973"/>
    </source>
</evidence>
<dbReference type="PROSITE" id="PS50231">
    <property type="entry name" value="RICIN_B_LECTIN"/>
    <property type="match status" value="1"/>
</dbReference>
<keyword evidence="7" id="KW-0106">Calcium</keyword>
<dbReference type="Proteomes" id="UP000247973">
    <property type="component" value="Unassembled WGS sequence"/>
</dbReference>